<feature type="compositionally biased region" description="Polar residues" evidence="6">
    <location>
        <begin position="306"/>
        <end position="316"/>
    </location>
</feature>
<feature type="compositionally biased region" description="Low complexity" evidence="6">
    <location>
        <begin position="372"/>
        <end position="395"/>
    </location>
</feature>
<feature type="region of interest" description="Disordered" evidence="6">
    <location>
        <begin position="90"/>
        <end position="156"/>
    </location>
</feature>
<protein>
    <submittedName>
        <fullName evidence="8">Transcription initiation factor TFIID subunit A-domain-containing protein</fullName>
    </submittedName>
</protein>
<evidence type="ECO:0000256" key="1">
    <source>
        <dbReference type="ARBA" id="ARBA00004123"/>
    </source>
</evidence>
<dbReference type="PANTHER" id="PTHR12264:SF21">
    <property type="entry name" value="TRANSCRIPTION INITIATION FACTOR TFIID SUBUNIT 12"/>
    <property type="match status" value="1"/>
</dbReference>
<dbReference type="GO" id="GO:0000124">
    <property type="term" value="C:SAGA complex"/>
    <property type="evidence" value="ECO:0007669"/>
    <property type="project" value="InterPro"/>
</dbReference>
<feature type="compositionally biased region" description="Low complexity" evidence="6">
    <location>
        <begin position="476"/>
        <end position="499"/>
    </location>
</feature>
<reference evidence="8" key="1">
    <citation type="submission" date="2023-06" db="EMBL/GenBank/DDBJ databases">
        <title>Genome-scale phylogeny and comparative genomics of the fungal order Sordariales.</title>
        <authorList>
            <consortium name="Lawrence Berkeley National Laboratory"/>
            <person name="Hensen N."/>
            <person name="Bonometti L."/>
            <person name="Westerberg I."/>
            <person name="Brannstrom I.O."/>
            <person name="Guillou S."/>
            <person name="Cros-Aarteil S."/>
            <person name="Calhoun S."/>
            <person name="Haridas S."/>
            <person name="Kuo A."/>
            <person name="Mondo S."/>
            <person name="Pangilinan J."/>
            <person name="Riley R."/>
            <person name="Labutti K."/>
            <person name="Andreopoulos B."/>
            <person name="Lipzen A."/>
            <person name="Chen C."/>
            <person name="Yanf M."/>
            <person name="Daum C."/>
            <person name="Ng V."/>
            <person name="Clum A."/>
            <person name="Steindorff A."/>
            <person name="Ohm R."/>
            <person name="Martin F."/>
            <person name="Silar P."/>
            <person name="Natvig D."/>
            <person name="Lalanne C."/>
            <person name="Gautier V."/>
            <person name="Ament-Velasquez S.L."/>
            <person name="Kruys A."/>
            <person name="Hutchinson M.I."/>
            <person name="Powell A.J."/>
            <person name="Barry K."/>
            <person name="Miller A.N."/>
            <person name="Grigoriev I.V."/>
            <person name="Debuchy R."/>
            <person name="Gladieux P."/>
            <person name="Thoren M.H."/>
            <person name="Johannesson H."/>
        </authorList>
    </citation>
    <scope>NUCLEOTIDE SEQUENCE</scope>
    <source>
        <strain evidence="8">8032-3</strain>
    </source>
</reference>
<evidence type="ECO:0000256" key="4">
    <source>
        <dbReference type="ARBA" id="ARBA00023163"/>
    </source>
</evidence>
<accession>A0AAJ0BXT1</accession>
<dbReference type="GO" id="GO:0003677">
    <property type="term" value="F:DNA binding"/>
    <property type="evidence" value="ECO:0007669"/>
    <property type="project" value="TreeGrafter"/>
</dbReference>
<feature type="compositionally biased region" description="Low complexity" evidence="6">
    <location>
        <begin position="416"/>
        <end position="427"/>
    </location>
</feature>
<feature type="compositionally biased region" description="Polar residues" evidence="6">
    <location>
        <begin position="401"/>
        <end position="415"/>
    </location>
</feature>
<evidence type="ECO:0000313" key="8">
    <source>
        <dbReference type="EMBL" id="KAK1766460.1"/>
    </source>
</evidence>
<comment type="subcellular location">
    <subcellularLocation>
        <location evidence="1">Nucleus</location>
    </subcellularLocation>
</comment>
<gene>
    <name evidence="8" type="ORF">QBC33DRAFT_541137</name>
</gene>
<dbReference type="Proteomes" id="UP001244011">
    <property type="component" value="Unassembled WGS sequence"/>
</dbReference>
<feature type="compositionally biased region" description="Polar residues" evidence="6">
    <location>
        <begin position="126"/>
        <end position="135"/>
    </location>
</feature>
<evidence type="ECO:0000256" key="6">
    <source>
        <dbReference type="SAM" id="MobiDB-lite"/>
    </source>
</evidence>
<dbReference type="PANTHER" id="PTHR12264">
    <property type="entry name" value="TRANSCRIPTION INITIATION FACTOR TFIID SUBUNIT 12"/>
    <property type="match status" value="1"/>
</dbReference>
<dbReference type="Gene3D" id="1.10.20.10">
    <property type="entry name" value="Histone, subunit A"/>
    <property type="match status" value="1"/>
</dbReference>
<comment type="similarity">
    <text evidence="2">Belongs to the TAF12 family.</text>
</comment>
<comment type="caution">
    <text evidence="8">The sequence shown here is derived from an EMBL/GenBank/DDBJ whole genome shotgun (WGS) entry which is preliminary data.</text>
</comment>
<evidence type="ECO:0000256" key="2">
    <source>
        <dbReference type="ARBA" id="ARBA00007530"/>
    </source>
</evidence>
<dbReference type="AlphaFoldDB" id="A0AAJ0BXT1"/>
<feature type="compositionally biased region" description="Low complexity" evidence="6">
    <location>
        <begin position="93"/>
        <end position="116"/>
    </location>
</feature>
<dbReference type="GO" id="GO:0051123">
    <property type="term" value="P:RNA polymerase II preinitiation complex assembly"/>
    <property type="evidence" value="ECO:0007669"/>
    <property type="project" value="TreeGrafter"/>
</dbReference>
<sequence>MNQASPQGQQAQNNSQAAQLAASQRVAQVTLYKPDQMRSITYLTDEEKLKYERGLAQLWQMHDGYPAGSPKNNEAKKKILDFGKMLTSKIQQRRQFQMQQQQQAAQQQRQAAGQPQGNPTAPAGATGQQTMQSPGTGVAASGGNAPQATPAATAATVAGPTVSTNAGVGASQAPQQTKVPDHIVNHLSQMNFHILAPAQATDKAKWAVEMRTKYTRGLLTMESTRQNMAKLDQSIKERTDKGNPLSPEEQKSVVEKKAQLQKAYSDALKFVDSIRKQLAAAQQKQQSNGAATTQGAQGAQTGPGVNPSNPMQSSTATVNAAIEAAKNQQLAAAGRMPGPQQGQQGQGQPAPVQPPNSQAQSPPVSQGSMSSTTQAPGPQGQQTTTRQPTTQQQPRVIKTEPGTQPASNPIPTLNTSMASAASSVPSANTPTQGSARVQTPQSSTPTNGAPRALSHTAALTLANQRTGSVSMPGQPGQAPSVGSGQASGAGVMNPSQQGHPHAHPPQPTGQTLQSKLPIPKILPEKATQIPNPVSMTGSGPGYGRPTYSGGSGLAGGVMGQPALPKTPGYQLEGEGERVLNKKKLDELVRQVCGGTAEGQEGNLLAPEVEESVLNLADSFVDNVLQTACRNSKERGSKVLEIRDIQLVLERTYNIRIPGYSSDELRTVRKVQPSAAWITKMSAVQAAKVMPGKGDP</sequence>
<dbReference type="CDD" id="cd07981">
    <property type="entry name" value="HFD_TAF12"/>
    <property type="match status" value="1"/>
</dbReference>
<name>A0AAJ0BXT1_9PEZI</name>
<evidence type="ECO:0000313" key="9">
    <source>
        <dbReference type="Proteomes" id="UP001244011"/>
    </source>
</evidence>
<feature type="compositionally biased region" description="Low complexity" evidence="6">
    <location>
        <begin position="337"/>
        <end position="350"/>
    </location>
</feature>
<proteinExistence type="inferred from homology"/>
<dbReference type="GO" id="GO:0046982">
    <property type="term" value="F:protein heterodimerization activity"/>
    <property type="evidence" value="ECO:0007669"/>
    <property type="project" value="InterPro"/>
</dbReference>
<dbReference type="GeneID" id="85311319"/>
<feature type="region of interest" description="Disordered" evidence="6">
    <location>
        <begin position="466"/>
        <end position="513"/>
    </location>
</feature>
<dbReference type="RefSeq" id="XP_060282673.1">
    <property type="nucleotide sequence ID" value="XM_060428132.1"/>
</dbReference>
<dbReference type="Pfam" id="PF03847">
    <property type="entry name" value="TFIID_20kDa"/>
    <property type="match status" value="1"/>
</dbReference>
<keyword evidence="9" id="KW-1185">Reference proteome</keyword>
<feature type="region of interest" description="Disordered" evidence="6">
    <location>
        <begin position="282"/>
        <end position="316"/>
    </location>
</feature>
<feature type="compositionally biased region" description="Polar residues" evidence="6">
    <location>
        <begin position="356"/>
        <end position="371"/>
    </location>
</feature>
<dbReference type="GO" id="GO:0005669">
    <property type="term" value="C:transcription factor TFIID complex"/>
    <property type="evidence" value="ECO:0007669"/>
    <property type="project" value="InterPro"/>
</dbReference>
<dbReference type="GO" id="GO:0017025">
    <property type="term" value="F:TBP-class protein binding"/>
    <property type="evidence" value="ECO:0007669"/>
    <property type="project" value="TreeGrafter"/>
</dbReference>
<dbReference type="InterPro" id="IPR009072">
    <property type="entry name" value="Histone-fold"/>
</dbReference>
<evidence type="ECO:0000259" key="7">
    <source>
        <dbReference type="Pfam" id="PF03847"/>
    </source>
</evidence>
<dbReference type="InterPro" id="IPR037794">
    <property type="entry name" value="TAF12"/>
</dbReference>
<keyword evidence="5" id="KW-0539">Nucleus</keyword>
<feature type="compositionally biased region" description="Low complexity" evidence="6">
    <location>
        <begin position="142"/>
        <end position="156"/>
    </location>
</feature>
<feature type="compositionally biased region" description="Polar residues" evidence="6">
    <location>
        <begin position="428"/>
        <end position="447"/>
    </location>
</feature>
<evidence type="ECO:0000256" key="5">
    <source>
        <dbReference type="ARBA" id="ARBA00023242"/>
    </source>
</evidence>
<feature type="region of interest" description="Disordered" evidence="6">
    <location>
        <begin position="329"/>
        <end position="451"/>
    </location>
</feature>
<dbReference type="InterPro" id="IPR003228">
    <property type="entry name" value="TFIID_TAF12_dom"/>
</dbReference>
<organism evidence="8 9">
    <name type="scientific">Phialemonium atrogriseum</name>
    <dbReference type="NCBI Taxonomy" id="1093897"/>
    <lineage>
        <taxon>Eukaryota</taxon>
        <taxon>Fungi</taxon>
        <taxon>Dikarya</taxon>
        <taxon>Ascomycota</taxon>
        <taxon>Pezizomycotina</taxon>
        <taxon>Sordariomycetes</taxon>
        <taxon>Sordariomycetidae</taxon>
        <taxon>Cephalothecales</taxon>
        <taxon>Cephalothecaceae</taxon>
        <taxon>Phialemonium</taxon>
    </lineage>
</organism>
<dbReference type="EMBL" id="MU839011">
    <property type="protein sequence ID" value="KAK1766460.1"/>
    <property type="molecule type" value="Genomic_DNA"/>
</dbReference>
<keyword evidence="4" id="KW-0804">Transcription</keyword>
<dbReference type="FunFam" id="1.10.20.10:FF:000037">
    <property type="entry name" value="Transcription initiation factor TFIID subunit 12"/>
    <property type="match status" value="1"/>
</dbReference>
<keyword evidence="3" id="KW-0805">Transcription regulation</keyword>
<evidence type="ECO:0000256" key="3">
    <source>
        <dbReference type="ARBA" id="ARBA00023015"/>
    </source>
</evidence>
<feature type="domain" description="Transcription initiation factor TFIID subunit 12" evidence="7">
    <location>
        <begin position="581"/>
        <end position="654"/>
    </location>
</feature>
<dbReference type="SUPFAM" id="SSF47113">
    <property type="entry name" value="Histone-fold"/>
    <property type="match status" value="1"/>
</dbReference>
<feature type="compositionally biased region" description="Low complexity" evidence="6">
    <location>
        <begin position="282"/>
        <end position="302"/>
    </location>
</feature>